<evidence type="ECO:0000313" key="1">
    <source>
        <dbReference type="EMBL" id="KAJ4709188.1"/>
    </source>
</evidence>
<sequence>MNIVQHNLLLYIINQLHLPKFQHQRAIWFFLSVEMKKISSSLRKKLENLFMHSSAKVSRFQQSCRGLNMSSFLTLAFKLHPFWVHILYFTTISLLGYLALMASKPMTSSAKPDSFDVFFTSVSAATDSSMGTVEMEVFSNIQLVIMTILMLAGGEVFISMLGLFFTTRSKFPKQDNKVDFPPNSTNSVDQIELNLISTTSDTQNEKREPNTFDNIAKPSGNIHDSDLKHNSLRLLSYVVLGYLVVFHTAGTSLVSIYTSVVPSAREVLEKKGLHIQTFSLFTIVSTFSNCGFVPTNENMIVFKKNSGLLWLLIPQILLGNTLYPTGLRLVISALKKITKRVEFEYLLKNYRETGYGHLLSGFHSSLLAATVFGFIFVQLVIFCSLEWNTEAMDGLSSYERFVASLFQVVNSRHTGESVFDLSIITPAILVLFVVMMYLPPYTSFLPTRRNSEEDTAGNCKGDKKNENKSNNFLENVIFSQLSYLVIFIILICITEGDKLKEDPLNFNVLSITIEVISAYGNVGFSTGYSCKRQLKPESSCKDMWYGLVGKWSNQGKFILILVMFFGRLKKFNMNGGKAWKLS</sequence>
<dbReference type="EMBL" id="CM051403">
    <property type="protein sequence ID" value="KAJ4709188.1"/>
    <property type="molecule type" value="Genomic_DNA"/>
</dbReference>
<proteinExistence type="predicted"/>
<dbReference type="Proteomes" id="UP001164539">
    <property type="component" value="Chromosome 10"/>
</dbReference>
<name>A0ACC1XD96_MELAZ</name>
<evidence type="ECO:0000313" key="2">
    <source>
        <dbReference type="Proteomes" id="UP001164539"/>
    </source>
</evidence>
<reference evidence="1 2" key="1">
    <citation type="journal article" date="2023" name="Science">
        <title>Complex scaffold remodeling in plant triterpene biosynthesis.</title>
        <authorList>
            <person name="De La Pena R."/>
            <person name="Hodgson H."/>
            <person name="Liu J.C."/>
            <person name="Stephenson M.J."/>
            <person name="Martin A.C."/>
            <person name="Owen C."/>
            <person name="Harkess A."/>
            <person name="Leebens-Mack J."/>
            <person name="Jimenez L.E."/>
            <person name="Osbourn A."/>
            <person name="Sattely E.S."/>
        </authorList>
    </citation>
    <scope>NUCLEOTIDE SEQUENCE [LARGE SCALE GENOMIC DNA]</scope>
    <source>
        <strain evidence="2">cv. JPN11</strain>
        <tissue evidence="1">Leaf</tissue>
    </source>
</reference>
<organism evidence="1 2">
    <name type="scientific">Melia azedarach</name>
    <name type="common">Chinaberry tree</name>
    <dbReference type="NCBI Taxonomy" id="155640"/>
    <lineage>
        <taxon>Eukaryota</taxon>
        <taxon>Viridiplantae</taxon>
        <taxon>Streptophyta</taxon>
        <taxon>Embryophyta</taxon>
        <taxon>Tracheophyta</taxon>
        <taxon>Spermatophyta</taxon>
        <taxon>Magnoliopsida</taxon>
        <taxon>eudicotyledons</taxon>
        <taxon>Gunneridae</taxon>
        <taxon>Pentapetalae</taxon>
        <taxon>rosids</taxon>
        <taxon>malvids</taxon>
        <taxon>Sapindales</taxon>
        <taxon>Meliaceae</taxon>
        <taxon>Melia</taxon>
    </lineage>
</organism>
<gene>
    <name evidence="1" type="ORF">OWV82_019020</name>
</gene>
<accession>A0ACC1XD96</accession>
<keyword evidence="2" id="KW-1185">Reference proteome</keyword>
<protein>
    <submittedName>
        <fullName evidence="1">Sodium transporter hkt1-like protein</fullName>
    </submittedName>
</protein>
<comment type="caution">
    <text evidence="1">The sequence shown here is derived from an EMBL/GenBank/DDBJ whole genome shotgun (WGS) entry which is preliminary data.</text>
</comment>